<dbReference type="AlphaFoldDB" id="A0A7C4FGQ2"/>
<keyword evidence="2" id="KW-1003">Cell membrane</keyword>
<feature type="transmembrane region" description="Helical" evidence="6">
    <location>
        <begin position="93"/>
        <end position="119"/>
    </location>
</feature>
<evidence type="ECO:0000256" key="2">
    <source>
        <dbReference type="ARBA" id="ARBA00022475"/>
    </source>
</evidence>
<dbReference type="GO" id="GO:0005886">
    <property type="term" value="C:plasma membrane"/>
    <property type="evidence" value="ECO:0007669"/>
    <property type="project" value="UniProtKB-SubCell"/>
</dbReference>
<protein>
    <recommendedName>
        <fullName evidence="7">Type II secretion system protein GspF domain-containing protein</fullName>
    </recommendedName>
</protein>
<dbReference type="EMBL" id="DTFF01000047">
    <property type="protein sequence ID" value="HGI87826.1"/>
    <property type="molecule type" value="Genomic_DNA"/>
</dbReference>
<evidence type="ECO:0000256" key="5">
    <source>
        <dbReference type="ARBA" id="ARBA00023136"/>
    </source>
</evidence>
<evidence type="ECO:0000313" key="8">
    <source>
        <dbReference type="EMBL" id="HGI87826.1"/>
    </source>
</evidence>
<evidence type="ECO:0000256" key="3">
    <source>
        <dbReference type="ARBA" id="ARBA00022692"/>
    </source>
</evidence>
<feature type="transmembrane region" description="Helical" evidence="6">
    <location>
        <begin position="202"/>
        <end position="224"/>
    </location>
</feature>
<dbReference type="InterPro" id="IPR056569">
    <property type="entry name" value="ArlJ-like"/>
</dbReference>
<keyword evidence="4 6" id="KW-1133">Transmembrane helix</keyword>
<reference evidence="8" key="1">
    <citation type="journal article" date="2020" name="mSystems">
        <title>Genome- and Community-Level Interaction Insights into Carbon Utilization and Element Cycling Functions of Hydrothermarchaeota in Hydrothermal Sediment.</title>
        <authorList>
            <person name="Zhou Z."/>
            <person name="Liu Y."/>
            <person name="Xu W."/>
            <person name="Pan J."/>
            <person name="Luo Z.H."/>
            <person name="Li M."/>
        </authorList>
    </citation>
    <scope>NUCLEOTIDE SEQUENCE [LARGE SCALE GENOMIC DNA]</scope>
    <source>
        <strain evidence="8">SpSt-732</strain>
    </source>
</reference>
<proteinExistence type="predicted"/>
<gene>
    <name evidence="8" type="ORF">ENV14_05520</name>
</gene>
<feature type="transmembrane region" description="Helical" evidence="6">
    <location>
        <begin position="244"/>
        <end position="273"/>
    </location>
</feature>
<dbReference type="PANTHER" id="PTHR35402">
    <property type="entry name" value="INTEGRAL MEMBRANE PROTEIN-RELATED"/>
    <property type="match status" value="1"/>
</dbReference>
<sequence>MSKSPTPSEPLRRLRESISRAVDIAAKPFKHLLQLYLTSLAKGFEAYVMGSGISTSLERYVATSSRILLATSVALFSLALVVLLRVLPLSISLVVSATAALVIAPALSSAVLIYLPVAVYKNRGEVLESKALQLLSALALLTASGQSVYKVFEALPRVLGGDYKVFSVELDLASSLVKVGVPVDEALKRVAEITPSPTLRDLFLSLSSIISIGGSVAQVVWSLVERYVTRYGIRVERSVEALNVFMEVYVAIALMIPILVGSTAALLLIYPIAGISFEALMVLTTLILVPISSAAIVTIADVIVSRVRP</sequence>
<name>A0A7C4FGQ2_9CREN</name>
<evidence type="ECO:0000256" key="6">
    <source>
        <dbReference type="SAM" id="Phobius"/>
    </source>
</evidence>
<feature type="domain" description="Type II secretion system protein GspF" evidence="7">
    <location>
        <begin position="135"/>
        <end position="260"/>
    </location>
</feature>
<evidence type="ECO:0000259" key="7">
    <source>
        <dbReference type="Pfam" id="PF00482"/>
    </source>
</evidence>
<organism evidence="8">
    <name type="scientific">Ignisphaera aggregans</name>
    <dbReference type="NCBI Taxonomy" id="334771"/>
    <lineage>
        <taxon>Archaea</taxon>
        <taxon>Thermoproteota</taxon>
        <taxon>Thermoprotei</taxon>
        <taxon>Desulfurococcales</taxon>
        <taxon>Desulfurococcaceae</taxon>
        <taxon>Ignisphaera</taxon>
    </lineage>
</organism>
<dbReference type="PANTHER" id="PTHR35402:SF2">
    <property type="entry name" value="FLAGELLA ACCESSORY PROTEIN J"/>
    <property type="match status" value="1"/>
</dbReference>
<feature type="transmembrane region" description="Helical" evidence="6">
    <location>
        <begin position="279"/>
        <end position="304"/>
    </location>
</feature>
<dbReference type="InterPro" id="IPR018076">
    <property type="entry name" value="T2SS_GspF_dom"/>
</dbReference>
<evidence type="ECO:0000256" key="1">
    <source>
        <dbReference type="ARBA" id="ARBA00004651"/>
    </source>
</evidence>
<feature type="transmembrane region" description="Helical" evidence="6">
    <location>
        <begin position="67"/>
        <end position="87"/>
    </location>
</feature>
<keyword evidence="3 6" id="KW-0812">Transmembrane</keyword>
<evidence type="ECO:0000256" key="4">
    <source>
        <dbReference type="ARBA" id="ARBA00022989"/>
    </source>
</evidence>
<keyword evidence="5 6" id="KW-0472">Membrane</keyword>
<accession>A0A7C4FGQ2</accession>
<comment type="caution">
    <text evidence="8">The sequence shown here is derived from an EMBL/GenBank/DDBJ whole genome shotgun (WGS) entry which is preliminary data.</text>
</comment>
<comment type="subcellular location">
    <subcellularLocation>
        <location evidence="1">Cell membrane</location>
        <topology evidence="1">Multi-pass membrane protein</topology>
    </subcellularLocation>
</comment>
<dbReference type="Pfam" id="PF00482">
    <property type="entry name" value="T2SSF"/>
    <property type="match status" value="1"/>
</dbReference>